<reference evidence="2 3" key="1">
    <citation type="submission" date="2024-02" db="EMBL/GenBank/DDBJ databases">
        <title>Genome analysis and characterization of Microbaculum marinisediminis sp. nov., isolated from marine sediment.</title>
        <authorList>
            <person name="Du Z.-J."/>
            <person name="Ye Y.-Q."/>
            <person name="Zhang Z.-R."/>
            <person name="Yuan S.-M."/>
            <person name="Zhang X.-Y."/>
        </authorList>
    </citation>
    <scope>NUCLEOTIDE SEQUENCE [LARGE SCALE GENOMIC DNA]</scope>
    <source>
        <strain evidence="2 3">SDUM1044001</strain>
    </source>
</reference>
<dbReference type="InterPro" id="IPR006680">
    <property type="entry name" value="Amidohydro-rel"/>
</dbReference>
<evidence type="ECO:0000313" key="3">
    <source>
        <dbReference type="Proteomes" id="UP001378188"/>
    </source>
</evidence>
<evidence type="ECO:0000313" key="2">
    <source>
        <dbReference type="EMBL" id="MEJ8570317.1"/>
    </source>
</evidence>
<organism evidence="2 3">
    <name type="scientific">Microbaculum marinum</name>
    <dbReference type="NCBI Taxonomy" id="1764581"/>
    <lineage>
        <taxon>Bacteria</taxon>
        <taxon>Pseudomonadati</taxon>
        <taxon>Pseudomonadota</taxon>
        <taxon>Alphaproteobacteria</taxon>
        <taxon>Hyphomicrobiales</taxon>
        <taxon>Tepidamorphaceae</taxon>
        <taxon>Microbaculum</taxon>
    </lineage>
</organism>
<comment type="caution">
    <text evidence="2">The sequence shown here is derived from an EMBL/GenBank/DDBJ whole genome shotgun (WGS) entry which is preliminary data.</text>
</comment>
<dbReference type="InterPro" id="IPR052358">
    <property type="entry name" value="Aro_Compnd_Degr_Hydrolases"/>
</dbReference>
<sequence>MRIFDAHFHVVDPRFPLVANQGFLPDPYTVSDYLAEARPLGITGGAVVSGSFQGFDQGYLLDALARLGPGFVGVTQLPENAPDADILNLHAAGVRAVRFNLRRGGSAGVESLEAMARRVHEIAGWHVELYADATALADLLPVLTALPKLSIDHLGLSEDGLPTLLRLVEAGARVKATGFARISGDVAAILRAVARVNPGAILFGTDLPSTRTRRFAPEDITLIEAALGEAMRDAVFHGNAATFYGIDEALPGGEAAERAFSAG</sequence>
<keyword evidence="3" id="KW-1185">Reference proteome</keyword>
<dbReference type="Pfam" id="PF04909">
    <property type="entry name" value="Amidohydro_2"/>
    <property type="match status" value="1"/>
</dbReference>
<dbReference type="Gene3D" id="3.20.20.140">
    <property type="entry name" value="Metal-dependent hydrolases"/>
    <property type="match status" value="1"/>
</dbReference>
<protein>
    <submittedName>
        <fullName evidence="2">Amidohydrolase family protein</fullName>
    </submittedName>
</protein>
<name>A0AAW9RDK2_9HYPH</name>
<dbReference type="InterPro" id="IPR032466">
    <property type="entry name" value="Metal_Hydrolase"/>
</dbReference>
<feature type="domain" description="Amidohydrolase-related" evidence="1">
    <location>
        <begin position="5"/>
        <end position="246"/>
    </location>
</feature>
<dbReference type="AlphaFoldDB" id="A0AAW9RDK2"/>
<dbReference type="GO" id="GO:0016787">
    <property type="term" value="F:hydrolase activity"/>
    <property type="evidence" value="ECO:0007669"/>
    <property type="project" value="InterPro"/>
</dbReference>
<dbReference type="EMBL" id="JAZHOF010000001">
    <property type="protein sequence ID" value="MEJ8570317.1"/>
    <property type="molecule type" value="Genomic_DNA"/>
</dbReference>
<proteinExistence type="predicted"/>
<dbReference type="PANTHER" id="PTHR35563:SF2">
    <property type="entry name" value="BARREL METAL-DEPENDENT HYDROLASE, PUTATIVE (AFU_ORTHOLOGUE AFUA_1G16240)-RELATED"/>
    <property type="match status" value="1"/>
</dbReference>
<evidence type="ECO:0000259" key="1">
    <source>
        <dbReference type="Pfam" id="PF04909"/>
    </source>
</evidence>
<accession>A0AAW9RDK2</accession>
<dbReference type="Proteomes" id="UP001378188">
    <property type="component" value="Unassembled WGS sequence"/>
</dbReference>
<dbReference type="PANTHER" id="PTHR35563">
    <property type="entry name" value="BARREL METAL-DEPENDENT HYDROLASE, PUTATIVE (AFU_ORTHOLOGUE AFUA_1G16240)-RELATED"/>
    <property type="match status" value="1"/>
</dbReference>
<gene>
    <name evidence="2" type="ORF">V3328_02435</name>
</gene>
<dbReference type="RefSeq" id="WP_340328047.1">
    <property type="nucleotide sequence ID" value="NZ_JAZHOF010000001.1"/>
</dbReference>
<dbReference type="SUPFAM" id="SSF51556">
    <property type="entry name" value="Metallo-dependent hydrolases"/>
    <property type="match status" value="1"/>
</dbReference>